<accession>A0A6H9WGM9</accession>
<evidence type="ECO:0000259" key="2">
    <source>
        <dbReference type="Pfam" id="PF13828"/>
    </source>
</evidence>
<keyword evidence="1" id="KW-1133">Transmembrane helix</keyword>
<dbReference type="Proteomes" id="UP000431744">
    <property type="component" value="Unassembled WGS sequence"/>
</dbReference>
<dbReference type="OrthoDB" id="4374883at2"/>
<keyword evidence="1" id="KW-0812">Transmembrane</keyword>
<evidence type="ECO:0000256" key="1">
    <source>
        <dbReference type="SAM" id="Phobius"/>
    </source>
</evidence>
<protein>
    <submittedName>
        <fullName evidence="3">DUF4190 domain-containing protein</fullName>
    </submittedName>
</protein>
<feature type="transmembrane region" description="Helical" evidence="1">
    <location>
        <begin position="56"/>
        <end position="89"/>
    </location>
</feature>
<organism evidence="3 4">
    <name type="scientific">Pseudoclavibacter endophyticus</name>
    <dbReference type="NCBI Taxonomy" id="1778590"/>
    <lineage>
        <taxon>Bacteria</taxon>
        <taxon>Bacillati</taxon>
        <taxon>Actinomycetota</taxon>
        <taxon>Actinomycetes</taxon>
        <taxon>Micrococcales</taxon>
        <taxon>Microbacteriaceae</taxon>
        <taxon>Pseudoclavibacter</taxon>
    </lineage>
</organism>
<dbReference type="RefSeq" id="WP_158028666.1">
    <property type="nucleotide sequence ID" value="NZ_BMHG01000001.1"/>
</dbReference>
<name>A0A6H9WGM9_9MICO</name>
<comment type="caution">
    <text evidence="3">The sequence shown here is derived from an EMBL/GenBank/DDBJ whole genome shotgun (WGS) entry which is preliminary data.</text>
</comment>
<dbReference type="Pfam" id="PF13828">
    <property type="entry name" value="DUF4190"/>
    <property type="match status" value="1"/>
</dbReference>
<dbReference type="EMBL" id="WBJY01000001">
    <property type="protein sequence ID" value="KAB1650082.1"/>
    <property type="molecule type" value="Genomic_DNA"/>
</dbReference>
<proteinExistence type="predicted"/>
<reference evidence="3 4" key="1">
    <citation type="submission" date="2019-09" db="EMBL/GenBank/DDBJ databases">
        <title>Phylogeny of genus Pseudoclavibacter and closely related genus.</title>
        <authorList>
            <person name="Li Y."/>
        </authorList>
    </citation>
    <scope>NUCLEOTIDE SEQUENCE [LARGE SCALE GENOMIC DNA]</scope>
    <source>
        <strain evidence="3 4">EGI 60007</strain>
    </source>
</reference>
<evidence type="ECO:0000313" key="4">
    <source>
        <dbReference type="Proteomes" id="UP000431744"/>
    </source>
</evidence>
<gene>
    <name evidence="3" type="ORF">F8O04_07715</name>
</gene>
<dbReference type="InterPro" id="IPR025241">
    <property type="entry name" value="DUF4190"/>
</dbReference>
<dbReference type="AlphaFoldDB" id="A0A6H9WGM9"/>
<feature type="domain" description="DUF4190" evidence="2">
    <location>
        <begin position="21"/>
        <end position="74"/>
    </location>
</feature>
<keyword evidence="1" id="KW-0472">Membrane</keyword>
<keyword evidence="4" id="KW-1185">Reference proteome</keyword>
<sequence length="90" mass="9146">MTQPAPYNAGGVAPQEKTNTMAIIALVGSILIPIVGIICGHIALNQIKKTGEGGRVLAIIGLVIGYVYTAIAIIGIIIVFAGIGAAVTYN</sequence>
<feature type="transmembrane region" description="Helical" evidence="1">
    <location>
        <begin position="20"/>
        <end position="44"/>
    </location>
</feature>
<evidence type="ECO:0000313" key="3">
    <source>
        <dbReference type="EMBL" id="KAB1650082.1"/>
    </source>
</evidence>